<dbReference type="PROSITE" id="PS50405">
    <property type="entry name" value="GST_CTER"/>
    <property type="match status" value="1"/>
</dbReference>
<dbReference type="OrthoDB" id="465590at2"/>
<dbReference type="PANTHER" id="PTHR44051:SF8">
    <property type="entry name" value="GLUTATHIONE S-TRANSFERASE GSTA"/>
    <property type="match status" value="1"/>
</dbReference>
<dbReference type="SFLD" id="SFLDG00358">
    <property type="entry name" value="Main_(cytGST)"/>
    <property type="match status" value="1"/>
</dbReference>
<sequence length="220" mass="24879">MLTLYHTPLSLNSRRVWVTLLEKGLHFDTIEMNLSGDQFQPEFLALNPFHHIPVLVDDEVTLIESFAIMDYLEAKYPIPSLLPSPPTALAKVRMIQMVTVNELLPAISPLTKKMMGFGSPDADALEKAHQQAAVCLGFCEEKLADWSFFGGDELSLADIVLGTVAPWFDQMELPLDQYPQLQAWIQRLLQRQAWQITQPTPEAIDAFKERMAKLMAQRGL</sequence>
<dbReference type="InterPro" id="IPR004046">
    <property type="entry name" value="GST_C"/>
</dbReference>
<evidence type="ECO:0000259" key="1">
    <source>
        <dbReference type="PROSITE" id="PS50404"/>
    </source>
</evidence>
<keyword evidence="3" id="KW-0808">Transferase</keyword>
<reference evidence="3 4" key="1">
    <citation type="journal article" date="2016" name="Biochim. Biophys. Acta">
        <title>Characterization of red-shifted phycobilisomes isolated from the chlorophyll f-containing cyanobacterium Halomicronema hongdechloris.</title>
        <authorList>
            <person name="Li Y."/>
            <person name="Lin Y."/>
            <person name="Garvey C.J."/>
            <person name="Birch D."/>
            <person name="Corkery R.W."/>
            <person name="Loughlin P.C."/>
            <person name="Scheer H."/>
            <person name="Willows R.D."/>
            <person name="Chen M."/>
        </authorList>
    </citation>
    <scope>NUCLEOTIDE SEQUENCE [LARGE SCALE GENOMIC DNA]</scope>
    <source>
        <strain evidence="3 4">C2206</strain>
    </source>
</reference>
<dbReference type="Pfam" id="PF00043">
    <property type="entry name" value="GST_C"/>
    <property type="match status" value="1"/>
</dbReference>
<dbReference type="InterPro" id="IPR004045">
    <property type="entry name" value="Glutathione_S-Trfase_N"/>
</dbReference>
<evidence type="ECO:0000259" key="2">
    <source>
        <dbReference type="PROSITE" id="PS50405"/>
    </source>
</evidence>
<keyword evidence="4" id="KW-1185">Reference proteome</keyword>
<gene>
    <name evidence="3" type="ORF">XM38_036280</name>
</gene>
<dbReference type="Gene3D" id="3.40.30.10">
    <property type="entry name" value="Glutaredoxin"/>
    <property type="match status" value="1"/>
</dbReference>
<evidence type="ECO:0000313" key="3">
    <source>
        <dbReference type="EMBL" id="ASC72670.1"/>
    </source>
</evidence>
<name>A0A1Z3HQT1_9CYAN</name>
<accession>A0A1Z3HQT1</accession>
<dbReference type="PROSITE" id="PS50404">
    <property type="entry name" value="GST_NTER"/>
    <property type="match status" value="1"/>
</dbReference>
<protein>
    <submittedName>
        <fullName evidence="3">Glutathione S-transferase</fullName>
        <ecNumber evidence="3">2.5.1.18</ecNumber>
    </submittedName>
</protein>
<dbReference type="Gene3D" id="1.20.1050.10">
    <property type="match status" value="1"/>
</dbReference>
<dbReference type="GO" id="GO:0004364">
    <property type="term" value="F:glutathione transferase activity"/>
    <property type="evidence" value="ECO:0007669"/>
    <property type="project" value="UniProtKB-EC"/>
</dbReference>
<dbReference type="SFLD" id="SFLDS00019">
    <property type="entry name" value="Glutathione_Transferase_(cytos"/>
    <property type="match status" value="1"/>
</dbReference>
<dbReference type="STRING" id="1641165.XM38_26135"/>
<dbReference type="PANTHER" id="PTHR44051">
    <property type="entry name" value="GLUTATHIONE S-TRANSFERASE-RELATED"/>
    <property type="match status" value="1"/>
</dbReference>
<organism evidence="3 4">
    <name type="scientific">Halomicronema hongdechloris C2206</name>
    <dbReference type="NCBI Taxonomy" id="1641165"/>
    <lineage>
        <taxon>Bacteria</taxon>
        <taxon>Bacillati</taxon>
        <taxon>Cyanobacteriota</taxon>
        <taxon>Cyanophyceae</taxon>
        <taxon>Nodosilineales</taxon>
        <taxon>Nodosilineaceae</taxon>
        <taxon>Halomicronema</taxon>
    </lineage>
</organism>
<feature type="domain" description="GST C-terminal" evidence="2">
    <location>
        <begin position="85"/>
        <end position="214"/>
    </location>
</feature>
<dbReference type="InterPro" id="IPR036282">
    <property type="entry name" value="Glutathione-S-Trfase_C_sf"/>
</dbReference>
<dbReference type="EMBL" id="CP021983">
    <property type="protein sequence ID" value="ASC72670.1"/>
    <property type="molecule type" value="Genomic_DNA"/>
</dbReference>
<dbReference type="Pfam" id="PF13417">
    <property type="entry name" value="GST_N_3"/>
    <property type="match status" value="1"/>
</dbReference>
<evidence type="ECO:0000313" key="4">
    <source>
        <dbReference type="Proteomes" id="UP000191901"/>
    </source>
</evidence>
<dbReference type="SUPFAM" id="SSF47616">
    <property type="entry name" value="GST C-terminal domain-like"/>
    <property type="match status" value="1"/>
</dbReference>
<dbReference type="SUPFAM" id="SSF52833">
    <property type="entry name" value="Thioredoxin-like"/>
    <property type="match status" value="1"/>
</dbReference>
<dbReference type="InterPro" id="IPR010987">
    <property type="entry name" value="Glutathione-S-Trfase_C-like"/>
</dbReference>
<dbReference type="InterPro" id="IPR040079">
    <property type="entry name" value="Glutathione_S-Trfase"/>
</dbReference>
<feature type="domain" description="GST N-terminal" evidence="1">
    <location>
        <begin position="1"/>
        <end position="80"/>
    </location>
</feature>
<dbReference type="Proteomes" id="UP000191901">
    <property type="component" value="Chromosome"/>
</dbReference>
<dbReference type="EC" id="2.5.1.18" evidence="3"/>
<dbReference type="InterPro" id="IPR036249">
    <property type="entry name" value="Thioredoxin-like_sf"/>
</dbReference>
<dbReference type="RefSeq" id="WP_080813965.1">
    <property type="nucleotide sequence ID" value="NZ_CP021983.2"/>
</dbReference>
<dbReference type="AlphaFoldDB" id="A0A1Z3HQT1"/>
<dbReference type="KEGG" id="hhg:XM38_036280"/>
<proteinExistence type="predicted"/>